<dbReference type="PANTHER" id="PTHR33420">
    <property type="entry name" value="FIMBRIAL SUBUNIT ELFA-RELATED"/>
    <property type="match status" value="1"/>
</dbReference>
<comment type="caution">
    <text evidence="3">The sequence shown here is derived from an EMBL/GenBank/DDBJ whole genome shotgun (WGS) entry which is preliminary data.</text>
</comment>
<name>A0ABS6LV83_9GAMM</name>
<evidence type="ECO:0000256" key="1">
    <source>
        <dbReference type="SAM" id="SignalP"/>
    </source>
</evidence>
<evidence type="ECO:0000259" key="2">
    <source>
        <dbReference type="Pfam" id="PF00419"/>
    </source>
</evidence>
<protein>
    <submittedName>
        <fullName evidence="3">Type 1 fimbrial protein</fullName>
    </submittedName>
</protein>
<dbReference type="PANTHER" id="PTHR33420:SF12">
    <property type="entry name" value="FIMBRIN-LIKE PROTEIN FIMI-RELATED"/>
    <property type="match status" value="1"/>
</dbReference>
<evidence type="ECO:0000313" key="4">
    <source>
        <dbReference type="Proteomes" id="UP000734343"/>
    </source>
</evidence>
<organism evidence="3 4">
    <name type="scientific">Rahnella bonaserana</name>
    <dbReference type="NCBI Taxonomy" id="2816248"/>
    <lineage>
        <taxon>Bacteria</taxon>
        <taxon>Pseudomonadati</taxon>
        <taxon>Pseudomonadota</taxon>
        <taxon>Gammaproteobacteria</taxon>
        <taxon>Enterobacterales</taxon>
        <taxon>Yersiniaceae</taxon>
        <taxon>Rahnella</taxon>
    </lineage>
</organism>
<dbReference type="Proteomes" id="UP000734343">
    <property type="component" value="Unassembled WGS sequence"/>
</dbReference>
<gene>
    <name evidence="3" type="ORF">J1778_12060</name>
</gene>
<dbReference type="InterPro" id="IPR000259">
    <property type="entry name" value="Adhesion_dom_fimbrial"/>
</dbReference>
<accession>A0ABS6LV83</accession>
<evidence type="ECO:0000313" key="3">
    <source>
        <dbReference type="EMBL" id="MBU9856010.1"/>
    </source>
</evidence>
<sequence>MNKKFISLALGMLFSAAAISNASAATVNFKGSLTSSVCVIDINNTGAETGNVDLGTVNADEMSTIGATSDAVSFNVAMKSCPTGYSNYRIQFDGVEDASSGDFAIVGSIDDGLVIQLKDANGSKVSPNTPVDIATPSGRNGELSVPFTASIVSTRGTAGSGSFSMTSNISVKYD</sequence>
<keyword evidence="4" id="KW-1185">Reference proteome</keyword>
<keyword evidence="1" id="KW-0732">Signal</keyword>
<dbReference type="Pfam" id="PF00419">
    <property type="entry name" value="Fimbrial"/>
    <property type="match status" value="1"/>
</dbReference>
<feature type="domain" description="Fimbrial-type adhesion" evidence="2">
    <location>
        <begin position="28"/>
        <end position="174"/>
    </location>
</feature>
<feature type="chain" id="PRO_5045206532" evidence="1">
    <location>
        <begin position="25"/>
        <end position="174"/>
    </location>
</feature>
<dbReference type="EMBL" id="JAFMOW010000062">
    <property type="protein sequence ID" value="MBU9856010.1"/>
    <property type="molecule type" value="Genomic_DNA"/>
</dbReference>
<reference evidence="3 4" key="1">
    <citation type="submission" date="2021-03" db="EMBL/GenBank/DDBJ databases">
        <title>Five novel Rahnella species.</title>
        <authorList>
            <person name="Brady C."/>
            <person name="Asselin J."/>
            <person name="Beer S."/>
            <person name="Bruberg M.B."/>
            <person name="Crampton B."/>
            <person name="Venter S."/>
            <person name="Arnold D."/>
            <person name="Denman S."/>
        </authorList>
    </citation>
    <scope>NUCLEOTIDE SEQUENCE [LARGE SCALE GENOMIC DNA]</scope>
    <source>
        <strain evidence="3 4">H11b</strain>
    </source>
</reference>
<feature type="signal peptide" evidence="1">
    <location>
        <begin position="1"/>
        <end position="24"/>
    </location>
</feature>
<proteinExistence type="predicted"/>
<dbReference type="RefSeq" id="WP_217173362.1">
    <property type="nucleotide sequence ID" value="NZ_JAFMOW010000062.1"/>
</dbReference>
<dbReference type="InterPro" id="IPR050263">
    <property type="entry name" value="Bact_Fimbrial_Adh_Pro"/>
</dbReference>